<dbReference type="AlphaFoldDB" id="A0A392P1P1"/>
<reference evidence="1 2" key="1">
    <citation type="journal article" date="2018" name="Front. Plant Sci.">
        <title>Red Clover (Trifolium pratense) and Zigzag Clover (T. medium) - A Picture of Genomic Similarities and Differences.</title>
        <authorList>
            <person name="Dluhosova J."/>
            <person name="Istvanek J."/>
            <person name="Nedelnik J."/>
            <person name="Repkova J."/>
        </authorList>
    </citation>
    <scope>NUCLEOTIDE SEQUENCE [LARGE SCALE GENOMIC DNA]</scope>
    <source>
        <strain evidence="2">cv. 10/8</strain>
        <tissue evidence="1">Leaf</tissue>
    </source>
</reference>
<comment type="caution">
    <text evidence="1">The sequence shown here is derived from an EMBL/GenBank/DDBJ whole genome shotgun (WGS) entry which is preliminary data.</text>
</comment>
<sequence>IVFCLGWEGFLCCLSSRDCSGVGAVLDLHCLGLVFCFTPMVRCVMNDKARGKQVVAIDENITQKECPQNAELGRGKREKKASWKARAAQGVIIG</sequence>
<dbReference type="EMBL" id="LXQA010058357">
    <property type="protein sequence ID" value="MCI05339.1"/>
    <property type="molecule type" value="Genomic_DNA"/>
</dbReference>
<protein>
    <submittedName>
        <fullName evidence="1">Uncharacterized protein</fullName>
    </submittedName>
</protein>
<accession>A0A392P1P1</accession>
<organism evidence="1 2">
    <name type="scientific">Trifolium medium</name>
    <dbReference type="NCBI Taxonomy" id="97028"/>
    <lineage>
        <taxon>Eukaryota</taxon>
        <taxon>Viridiplantae</taxon>
        <taxon>Streptophyta</taxon>
        <taxon>Embryophyta</taxon>
        <taxon>Tracheophyta</taxon>
        <taxon>Spermatophyta</taxon>
        <taxon>Magnoliopsida</taxon>
        <taxon>eudicotyledons</taxon>
        <taxon>Gunneridae</taxon>
        <taxon>Pentapetalae</taxon>
        <taxon>rosids</taxon>
        <taxon>fabids</taxon>
        <taxon>Fabales</taxon>
        <taxon>Fabaceae</taxon>
        <taxon>Papilionoideae</taxon>
        <taxon>50 kb inversion clade</taxon>
        <taxon>NPAAA clade</taxon>
        <taxon>Hologalegina</taxon>
        <taxon>IRL clade</taxon>
        <taxon>Trifolieae</taxon>
        <taxon>Trifolium</taxon>
    </lineage>
</organism>
<feature type="non-terminal residue" evidence="1">
    <location>
        <position position="1"/>
    </location>
</feature>
<evidence type="ECO:0000313" key="1">
    <source>
        <dbReference type="EMBL" id="MCI05339.1"/>
    </source>
</evidence>
<dbReference type="Proteomes" id="UP000265520">
    <property type="component" value="Unassembled WGS sequence"/>
</dbReference>
<keyword evidence="2" id="KW-1185">Reference proteome</keyword>
<name>A0A392P1P1_9FABA</name>
<evidence type="ECO:0000313" key="2">
    <source>
        <dbReference type="Proteomes" id="UP000265520"/>
    </source>
</evidence>
<proteinExistence type="predicted"/>